<dbReference type="Proteomes" id="UP001151760">
    <property type="component" value="Unassembled WGS sequence"/>
</dbReference>
<dbReference type="EMBL" id="BQNB010016406">
    <property type="protein sequence ID" value="GJT51425.1"/>
    <property type="molecule type" value="Genomic_DNA"/>
</dbReference>
<evidence type="ECO:0000313" key="2">
    <source>
        <dbReference type="EMBL" id="GJT51425.1"/>
    </source>
</evidence>
<evidence type="ECO:0000313" key="3">
    <source>
        <dbReference type="Proteomes" id="UP001151760"/>
    </source>
</evidence>
<protein>
    <submittedName>
        <fullName evidence="2">Uncharacterized protein</fullName>
    </submittedName>
</protein>
<accession>A0ABQ5EKJ4</accession>
<keyword evidence="3" id="KW-1185">Reference proteome</keyword>
<feature type="compositionally biased region" description="Basic and acidic residues" evidence="1">
    <location>
        <begin position="124"/>
        <end position="133"/>
    </location>
</feature>
<reference evidence="2" key="1">
    <citation type="journal article" date="2022" name="Int. J. Mol. Sci.">
        <title>Draft Genome of Tanacetum Coccineum: Genomic Comparison of Closely Related Tanacetum-Family Plants.</title>
        <authorList>
            <person name="Yamashiro T."/>
            <person name="Shiraishi A."/>
            <person name="Nakayama K."/>
            <person name="Satake H."/>
        </authorList>
    </citation>
    <scope>NUCLEOTIDE SEQUENCE</scope>
</reference>
<name>A0ABQ5EKJ4_9ASTR</name>
<evidence type="ECO:0000256" key="1">
    <source>
        <dbReference type="SAM" id="MobiDB-lite"/>
    </source>
</evidence>
<reference evidence="2" key="2">
    <citation type="submission" date="2022-01" db="EMBL/GenBank/DDBJ databases">
        <authorList>
            <person name="Yamashiro T."/>
            <person name="Shiraishi A."/>
            <person name="Satake H."/>
            <person name="Nakayama K."/>
        </authorList>
    </citation>
    <scope>NUCLEOTIDE SEQUENCE</scope>
</reference>
<organism evidence="2 3">
    <name type="scientific">Tanacetum coccineum</name>
    <dbReference type="NCBI Taxonomy" id="301880"/>
    <lineage>
        <taxon>Eukaryota</taxon>
        <taxon>Viridiplantae</taxon>
        <taxon>Streptophyta</taxon>
        <taxon>Embryophyta</taxon>
        <taxon>Tracheophyta</taxon>
        <taxon>Spermatophyta</taxon>
        <taxon>Magnoliopsida</taxon>
        <taxon>eudicotyledons</taxon>
        <taxon>Gunneridae</taxon>
        <taxon>Pentapetalae</taxon>
        <taxon>asterids</taxon>
        <taxon>campanulids</taxon>
        <taxon>Asterales</taxon>
        <taxon>Asteraceae</taxon>
        <taxon>Asteroideae</taxon>
        <taxon>Anthemideae</taxon>
        <taxon>Anthemidinae</taxon>
        <taxon>Tanacetum</taxon>
    </lineage>
</organism>
<proteinExistence type="predicted"/>
<gene>
    <name evidence="2" type="ORF">Tco_0977582</name>
</gene>
<comment type="caution">
    <text evidence="2">The sequence shown here is derived from an EMBL/GenBank/DDBJ whole genome shotgun (WGS) entry which is preliminary data.</text>
</comment>
<sequence length="198" mass="23437">MAELISEEYIVNGQNESNLSITSNDINMELSNEFLVELQMSAYHRWIDDDVMDHIANVLEMIDLIYIPSVDSHQLRMKVFPLSLANDARQCWNKRRMDDSILNNNNTTTDSFFKPYMITHGKCDTEKEDEQSQTKRKYSNTSESIDEQPNKRMCKVENFEAIQYSLGPNEEYIAIRRCEYDIWERNEDNMSKIYQDIF</sequence>
<feature type="region of interest" description="Disordered" evidence="1">
    <location>
        <begin position="124"/>
        <end position="149"/>
    </location>
</feature>